<evidence type="ECO:0000256" key="1">
    <source>
        <dbReference type="SAM" id="Coils"/>
    </source>
</evidence>
<accession>A0A0N8PQ30</accession>
<organism evidence="2 3">
    <name type="scientific">Acidiplasma aeolicum</name>
    <dbReference type="NCBI Taxonomy" id="507754"/>
    <lineage>
        <taxon>Archaea</taxon>
        <taxon>Methanobacteriati</taxon>
        <taxon>Thermoplasmatota</taxon>
        <taxon>Thermoplasmata</taxon>
        <taxon>Thermoplasmatales</taxon>
        <taxon>Ferroplasmaceae</taxon>
        <taxon>Acidiplasma</taxon>
    </lineage>
</organism>
<comment type="caution">
    <text evidence="2">The sequence shown here is derived from an EMBL/GenBank/DDBJ whole genome shotgun (WGS) entry which is preliminary data.</text>
</comment>
<evidence type="ECO:0000313" key="3">
    <source>
        <dbReference type="Proteomes" id="UP000050515"/>
    </source>
</evidence>
<dbReference type="InterPro" id="IPR039709">
    <property type="entry name" value="VapB3-like"/>
</dbReference>
<proteinExistence type="predicted"/>
<dbReference type="PATRIC" id="fig|507754.4.peg.977"/>
<keyword evidence="1" id="KW-0175">Coiled coil</keyword>
<dbReference type="PANTHER" id="PTHR42244:SF2">
    <property type="entry name" value="ANTITOXIN VAPB3-RELATED"/>
    <property type="match status" value="1"/>
</dbReference>
<reference evidence="2 3" key="1">
    <citation type="submission" date="2015-09" db="EMBL/GenBank/DDBJ databases">
        <title>Draft genome sequence of Acidiplasma aeolicum DSM 18409.</title>
        <authorList>
            <person name="Hemp J."/>
        </authorList>
    </citation>
    <scope>NUCLEOTIDE SEQUENCE [LARGE SCALE GENOMIC DNA]</scope>
    <source>
        <strain evidence="2 3">V</strain>
    </source>
</reference>
<dbReference type="EMBL" id="LJCQ01000333">
    <property type="protein sequence ID" value="KPV45981.1"/>
    <property type="molecule type" value="Genomic_DNA"/>
</dbReference>
<evidence type="ECO:0008006" key="4">
    <source>
        <dbReference type="Google" id="ProtNLM"/>
    </source>
</evidence>
<name>A0A0N8PQ30_9ARCH</name>
<gene>
    <name evidence="2" type="ORF">SE19_07550</name>
</gene>
<evidence type="ECO:0000313" key="2">
    <source>
        <dbReference type="EMBL" id="KPV45981.1"/>
    </source>
</evidence>
<dbReference type="PANTHER" id="PTHR42244">
    <property type="entry name" value="ANTITOXIN VAPB3-RELATED"/>
    <property type="match status" value="1"/>
</dbReference>
<dbReference type="RefSeq" id="WP_054964439.1">
    <property type="nucleotide sequence ID" value="NZ_LJCQ01000333.1"/>
</dbReference>
<protein>
    <recommendedName>
        <fullName evidence="4">Antitoxin</fullName>
    </recommendedName>
</protein>
<dbReference type="Proteomes" id="UP000050515">
    <property type="component" value="Unassembled WGS sequence"/>
</dbReference>
<feature type="coiled-coil region" evidence="1">
    <location>
        <begin position="30"/>
        <end position="57"/>
    </location>
</feature>
<dbReference type="AlphaFoldDB" id="A0A0N8PQ30"/>
<sequence>MDIISIRIPEELKRELKEYNINYNNEVRNYLELLVKKEHIKEELNDINNNRNKMKAKYGIFDDSYKLIRDDRDR</sequence>